<name>A0A8J6M132_9FIRM</name>
<dbReference type="EMBL" id="JACOPN010000001">
    <property type="protein sequence ID" value="MBC5715814.1"/>
    <property type="molecule type" value="Genomic_DNA"/>
</dbReference>
<dbReference type="InterPro" id="IPR052926">
    <property type="entry name" value="Metallo-beta-lactamase_dom"/>
</dbReference>
<dbReference type="PANTHER" id="PTHR13754:SF13">
    <property type="entry name" value="METALLO-BETA-LACTAMASE SUPERFAMILY PROTEIN (AFU_ORTHOLOGUE AFUA_3G07630)"/>
    <property type="match status" value="1"/>
</dbReference>
<proteinExistence type="predicted"/>
<dbReference type="Proteomes" id="UP000602260">
    <property type="component" value="Unassembled WGS sequence"/>
</dbReference>
<dbReference type="InterPro" id="IPR041712">
    <property type="entry name" value="DHPS-like_MBL-fold"/>
</dbReference>
<organism evidence="2 3">
    <name type="scientific">Flintibacter faecis</name>
    <dbReference type="NCBI Taxonomy" id="2763047"/>
    <lineage>
        <taxon>Bacteria</taxon>
        <taxon>Bacillati</taxon>
        <taxon>Bacillota</taxon>
        <taxon>Clostridia</taxon>
        <taxon>Eubacteriales</taxon>
        <taxon>Flintibacter</taxon>
    </lineage>
</organism>
<dbReference type="CDD" id="cd07713">
    <property type="entry name" value="DHPS-like_MBL-fold"/>
    <property type="match status" value="1"/>
</dbReference>
<evidence type="ECO:0000313" key="2">
    <source>
        <dbReference type="EMBL" id="MBC5715814.1"/>
    </source>
</evidence>
<sequence>MGTRLTVIVDNVAVGDWTGEWGLSILAEHRGKRILVDTGASELFQKNMERLGLSLAEVDYGVLSHAHFDHANGMPCFFRENQTADFYVQEAAEENCYKKPQVFYQYIGMPRHVLRDYAHRIRRVSGKYLLSDGAWLLGHTTPGLAAAGKRERMYRRKGLWWRPDDFAHEQSLVLETDKGLVIINSCSHGGAANIIREVREAFPHQSVYGLVGGFHLFNKTDEEVHRLALELTQAGTAFLCTGHCTKQRAYDILHQELGDRLHQLQVGLVMEF</sequence>
<protein>
    <submittedName>
        <fullName evidence="2">MBL fold metallo-hydrolase</fullName>
    </submittedName>
</protein>
<dbReference type="SUPFAM" id="SSF56281">
    <property type="entry name" value="Metallo-hydrolase/oxidoreductase"/>
    <property type="match status" value="1"/>
</dbReference>
<dbReference type="Gene3D" id="3.60.15.10">
    <property type="entry name" value="Ribonuclease Z/Hydroxyacylglutathione hydrolase-like"/>
    <property type="match status" value="1"/>
</dbReference>
<evidence type="ECO:0000259" key="1">
    <source>
        <dbReference type="Pfam" id="PF00753"/>
    </source>
</evidence>
<reference evidence="2" key="1">
    <citation type="submission" date="2020-08" db="EMBL/GenBank/DDBJ databases">
        <title>Genome public.</title>
        <authorList>
            <person name="Liu C."/>
            <person name="Sun Q."/>
        </authorList>
    </citation>
    <scope>NUCLEOTIDE SEQUENCE</scope>
    <source>
        <strain evidence="2">BX5</strain>
    </source>
</reference>
<dbReference type="Pfam" id="PF00753">
    <property type="entry name" value="Lactamase_B"/>
    <property type="match status" value="1"/>
</dbReference>
<keyword evidence="3" id="KW-1185">Reference proteome</keyword>
<dbReference type="GO" id="GO:0016740">
    <property type="term" value="F:transferase activity"/>
    <property type="evidence" value="ECO:0007669"/>
    <property type="project" value="TreeGrafter"/>
</dbReference>
<feature type="domain" description="Metallo-beta-lactamase" evidence="1">
    <location>
        <begin position="23"/>
        <end position="188"/>
    </location>
</feature>
<dbReference type="AlphaFoldDB" id="A0A8J6M132"/>
<dbReference type="PANTHER" id="PTHR13754">
    <property type="entry name" value="METALLO-BETA-LACTAMASE SUPERFAMILY PROTEIN"/>
    <property type="match status" value="1"/>
</dbReference>
<accession>A0A8J6M132</accession>
<dbReference type="InterPro" id="IPR036866">
    <property type="entry name" value="RibonucZ/Hydroxyglut_hydro"/>
</dbReference>
<evidence type="ECO:0000313" key="3">
    <source>
        <dbReference type="Proteomes" id="UP000602260"/>
    </source>
</evidence>
<gene>
    <name evidence="2" type="ORF">H8S55_00460</name>
</gene>
<dbReference type="RefSeq" id="WP_186877357.1">
    <property type="nucleotide sequence ID" value="NZ_JACOPN010000001.1"/>
</dbReference>
<dbReference type="InterPro" id="IPR001279">
    <property type="entry name" value="Metallo-B-lactamas"/>
</dbReference>
<comment type="caution">
    <text evidence="2">The sequence shown here is derived from an EMBL/GenBank/DDBJ whole genome shotgun (WGS) entry which is preliminary data.</text>
</comment>